<organism evidence="2 3">
    <name type="scientific">Cirrhinus mrigala</name>
    <name type="common">Mrigala</name>
    <dbReference type="NCBI Taxonomy" id="683832"/>
    <lineage>
        <taxon>Eukaryota</taxon>
        <taxon>Metazoa</taxon>
        <taxon>Chordata</taxon>
        <taxon>Craniata</taxon>
        <taxon>Vertebrata</taxon>
        <taxon>Euteleostomi</taxon>
        <taxon>Actinopterygii</taxon>
        <taxon>Neopterygii</taxon>
        <taxon>Teleostei</taxon>
        <taxon>Ostariophysi</taxon>
        <taxon>Cypriniformes</taxon>
        <taxon>Cyprinidae</taxon>
        <taxon>Labeoninae</taxon>
        <taxon>Labeonini</taxon>
        <taxon>Cirrhinus</taxon>
    </lineage>
</organism>
<dbReference type="AlphaFoldDB" id="A0ABD0PM09"/>
<feature type="non-terminal residue" evidence="2">
    <location>
        <position position="1"/>
    </location>
</feature>
<feature type="region of interest" description="Disordered" evidence="1">
    <location>
        <begin position="15"/>
        <end position="41"/>
    </location>
</feature>
<feature type="non-terminal residue" evidence="2">
    <location>
        <position position="176"/>
    </location>
</feature>
<comment type="caution">
    <text evidence="2">The sequence shown here is derived from an EMBL/GenBank/DDBJ whole genome shotgun (WGS) entry which is preliminary data.</text>
</comment>
<evidence type="ECO:0000313" key="3">
    <source>
        <dbReference type="Proteomes" id="UP001529510"/>
    </source>
</evidence>
<reference evidence="2 3" key="1">
    <citation type="submission" date="2024-05" db="EMBL/GenBank/DDBJ databases">
        <title>Genome sequencing and assembly of Indian major carp, Cirrhinus mrigala (Hamilton, 1822).</title>
        <authorList>
            <person name="Mohindra V."/>
            <person name="Chowdhury L.M."/>
            <person name="Lal K."/>
            <person name="Jena J.K."/>
        </authorList>
    </citation>
    <scope>NUCLEOTIDE SEQUENCE [LARGE SCALE GENOMIC DNA]</scope>
    <source>
        <strain evidence="2">CM1030</strain>
        <tissue evidence="2">Blood</tissue>
    </source>
</reference>
<feature type="region of interest" description="Disordered" evidence="1">
    <location>
        <begin position="138"/>
        <end position="176"/>
    </location>
</feature>
<dbReference type="Proteomes" id="UP001529510">
    <property type="component" value="Unassembled WGS sequence"/>
</dbReference>
<accession>A0ABD0PM09</accession>
<protein>
    <submittedName>
        <fullName evidence="2">Uncharacterized protein</fullName>
    </submittedName>
</protein>
<keyword evidence="3" id="KW-1185">Reference proteome</keyword>
<name>A0ABD0PM09_CIRMR</name>
<sequence length="176" mass="19873">QDISSFRYEVIGMMKGNRNSTRANKPGTAASDGSHPDGSLQYSSAYQQNKKLHLYDVTAVLQQQKSEEARESLGCLANGSAVVLTDPILKDKARKEFPKDFTDFGLFPKQNSHNPNKIYSLAEEESDSDISDWVREETPEKPLAEKAEQEENESKCLMEKEESVLEDQEKKHIAYL</sequence>
<evidence type="ECO:0000313" key="2">
    <source>
        <dbReference type="EMBL" id="KAL0174731.1"/>
    </source>
</evidence>
<proteinExistence type="predicted"/>
<evidence type="ECO:0000256" key="1">
    <source>
        <dbReference type="SAM" id="MobiDB-lite"/>
    </source>
</evidence>
<dbReference type="EMBL" id="JAMKFB020000015">
    <property type="protein sequence ID" value="KAL0174731.1"/>
    <property type="molecule type" value="Genomic_DNA"/>
</dbReference>
<gene>
    <name evidence="2" type="ORF">M9458_030699</name>
</gene>